<evidence type="ECO:0000259" key="1">
    <source>
        <dbReference type="PROSITE" id="PS50234"/>
    </source>
</evidence>
<feature type="domain" description="VWFA" evidence="1">
    <location>
        <begin position="338"/>
        <end position="534"/>
    </location>
</feature>
<sequence length="549" mass="56262">MWALIGVAGALVAAVAGVAVAGLPGGCDGRVTLRLAADPAVAPAVTELARRASGEEGRDGGCVDVIAGTATSPAMATALGGDRNAGQAQADAYILDSSLWLTVAAQAARRTGAEAPTPVASVAESPVLFAVPKDAVKASGRLSWRGLAQAPDRSRHAFRITDPQTNASGLISLLMAHQAAGGGEKAAAGFTRILRGAQAGDGAGVAPHSGAALDSLKARDGGRIPVVAVPEQALWITSREAATAAVTPADRTLALDFPLVVTRKSKLGAARRMAAVMKSAAGTAELARIGLRPAGGEAARQVSAVTGVTAPVAMAPPPGPQAVLEALEMWRRMRLGTRMLALIDVSGSMNETVPGTGRTRMAITSGEIGQGMALLPDTAEVGVWTFSTGMDGALPYRRVTPIGRLGAVDAAGTHRAALQRSLGGLRAKPDGDTGLHDSVLAAYRAVKAGYRADKLNFVLVLTDGRNDFAGGLTERALLEALRKEYDPARPVQVIGLAFGPAVDLPALQRIATATGGAAYQIRDPRQIRELFKRSAALKICDDPRRCPAG</sequence>
<evidence type="ECO:0000313" key="2">
    <source>
        <dbReference type="EMBL" id="MBG6087240.1"/>
    </source>
</evidence>
<dbReference type="EMBL" id="JADOUA010000001">
    <property type="protein sequence ID" value="MBG6087240.1"/>
    <property type="molecule type" value="Genomic_DNA"/>
</dbReference>
<dbReference type="AlphaFoldDB" id="A0A931DHW8"/>
<dbReference type="SUPFAM" id="SSF53850">
    <property type="entry name" value="Periplasmic binding protein-like II"/>
    <property type="match status" value="1"/>
</dbReference>
<protein>
    <submittedName>
        <fullName evidence="2">Mg-chelatase subunit ChlD</fullName>
    </submittedName>
</protein>
<dbReference type="Proteomes" id="UP000614047">
    <property type="component" value="Unassembled WGS sequence"/>
</dbReference>
<dbReference type="PROSITE" id="PS50234">
    <property type="entry name" value="VWFA"/>
    <property type="match status" value="1"/>
</dbReference>
<dbReference type="InterPro" id="IPR036465">
    <property type="entry name" value="vWFA_dom_sf"/>
</dbReference>
<name>A0A931DHW8_9ACTN</name>
<organism evidence="2 3">
    <name type="scientific">Actinomadura viridis</name>
    <dbReference type="NCBI Taxonomy" id="58110"/>
    <lineage>
        <taxon>Bacteria</taxon>
        <taxon>Bacillati</taxon>
        <taxon>Actinomycetota</taxon>
        <taxon>Actinomycetes</taxon>
        <taxon>Streptosporangiales</taxon>
        <taxon>Thermomonosporaceae</taxon>
        <taxon>Actinomadura</taxon>
    </lineage>
</organism>
<evidence type="ECO:0000313" key="3">
    <source>
        <dbReference type="Proteomes" id="UP000614047"/>
    </source>
</evidence>
<dbReference type="SUPFAM" id="SSF53300">
    <property type="entry name" value="vWA-like"/>
    <property type="match status" value="1"/>
</dbReference>
<proteinExistence type="predicted"/>
<dbReference type="RefSeq" id="WP_197010132.1">
    <property type="nucleotide sequence ID" value="NZ_BAABES010000006.1"/>
</dbReference>
<dbReference type="Gene3D" id="3.40.50.410">
    <property type="entry name" value="von Willebrand factor, type A domain"/>
    <property type="match status" value="1"/>
</dbReference>
<reference evidence="2" key="1">
    <citation type="submission" date="2020-11" db="EMBL/GenBank/DDBJ databases">
        <title>Sequencing the genomes of 1000 actinobacteria strains.</title>
        <authorList>
            <person name="Klenk H.-P."/>
        </authorList>
    </citation>
    <scope>NUCLEOTIDE SEQUENCE</scope>
    <source>
        <strain evidence="2">DSM 43175</strain>
    </source>
</reference>
<dbReference type="InterPro" id="IPR002035">
    <property type="entry name" value="VWF_A"/>
</dbReference>
<dbReference type="SMART" id="SM00327">
    <property type="entry name" value="VWA"/>
    <property type="match status" value="1"/>
</dbReference>
<keyword evidence="3" id="KW-1185">Reference proteome</keyword>
<dbReference type="Pfam" id="PF00092">
    <property type="entry name" value="VWA"/>
    <property type="match status" value="1"/>
</dbReference>
<gene>
    <name evidence="2" type="ORF">IW256_001353</name>
</gene>
<comment type="caution">
    <text evidence="2">The sequence shown here is derived from an EMBL/GenBank/DDBJ whole genome shotgun (WGS) entry which is preliminary data.</text>
</comment>
<accession>A0A931DHW8</accession>